<evidence type="ECO:0000256" key="2">
    <source>
        <dbReference type="SAM" id="Coils"/>
    </source>
</evidence>
<dbReference type="InterPro" id="IPR048348">
    <property type="entry name" value="CCDC22_CC"/>
</dbReference>
<dbReference type="Pfam" id="PF05667">
    <property type="entry name" value="CCDC22_CC"/>
    <property type="match status" value="1"/>
</dbReference>
<feature type="region of interest" description="Disordered" evidence="3">
    <location>
        <begin position="211"/>
        <end position="248"/>
    </location>
</feature>
<accession>A0A6A1VWW8</accession>
<proteinExistence type="inferred from homology"/>
<feature type="domain" description="CCDC22 N-terminal" evidence="5">
    <location>
        <begin position="1"/>
        <end position="108"/>
    </location>
</feature>
<dbReference type="OrthoDB" id="10266736at2759"/>
<dbReference type="AlphaFoldDB" id="A0A6A1VWW8"/>
<evidence type="ECO:0008006" key="8">
    <source>
        <dbReference type="Google" id="ProtNLM"/>
    </source>
</evidence>
<keyword evidence="2" id="KW-0175">Coiled coil</keyword>
<dbReference type="Proteomes" id="UP000516437">
    <property type="component" value="Chromosome 4"/>
</dbReference>
<dbReference type="Pfam" id="PF21674">
    <property type="entry name" value="CCDC22_N"/>
    <property type="match status" value="1"/>
</dbReference>
<dbReference type="InterPro" id="IPR008530">
    <property type="entry name" value="CCDC22"/>
</dbReference>
<dbReference type="EMBL" id="RXIC02000022">
    <property type="protein sequence ID" value="KAB1215070.1"/>
    <property type="molecule type" value="Genomic_DNA"/>
</dbReference>
<comment type="similarity">
    <text evidence="1">Belongs to the CCDC22 family.</text>
</comment>
<feature type="compositionally biased region" description="Basic and acidic residues" evidence="3">
    <location>
        <begin position="224"/>
        <end position="239"/>
    </location>
</feature>
<evidence type="ECO:0000256" key="1">
    <source>
        <dbReference type="ARBA" id="ARBA00006438"/>
    </source>
</evidence>
<name>A0A6A1VWW8_9ROSI</name>
<sequence>MEESQEILVNSLDSYGVSIPPSVSAVRDLTPSTLVSVCAQSLNLLDRTASFPTSLPDDSVADQFKICTDIASGIKNLGYIGDMSFHKFLYPSEEDLYKLIRFLVEKLSDMSEGRRTADVNDVTGRRRIKEDSQKSSSSEWPKKADGAGVDRSCEEVEAKLKDVRLRSKVPEWFITKAEDASASRPYKTNIIPQKMDETAVNVTVCSSNGDFSKNELTSVSSGKDSTEKLVDAGRDKAGSEETAAYEDDEDFLVAKKKGTPSEQSSKMRDETDNMQNREKALEEIMAKNSGLQQLEEELEMLRAAVRMAFDEEHPVDYYLEQLNEKVEAKKHNLVELELKWEAVKESLEEKKRSLEESLCGDDPEAQEKLQKLREVDLEKQSILSAIRKRKEEHSKLSAQLERQPKVASRGSYIERIKEITKNLRKQDADIERILKETREIQLESNSIQERLHRSYAVVDEIVFREAKKDPVGRQAYRLLTSFHERFEQISEKIMASDRLHREAIEHEKKLAAMASRSLNVDKLQADLDAIRKENEYLRAKRP</sequence>
<gene>
    <name evidence="6" type="ORF">CJ030_MR4G018546</name>
</gene>
<evidence type="ECO:0000313" key="7">
    <source>
        <dbReference type="Proteomes" id="UP000516437"/>
    </source>
</evidence>
<dbReference type="PANTHER" id="PTHR15668:SF4">
    <property type="entry name" value="COILED-COIL DOMAIN-CONTAINING PROTEIN 22"/>
    <property type="match status" value="1"/>
</dbReference>
<feature type="coiled-coil region" evidence="2">
    <location>
        <begin position="383"/>
        <end position="436"/>
    </location>
</feature>
<dbReference type="GO" id="GO:2000060">
    <property type="term" value="P:positive regulation of ubiquitin-dependent protein catabolic process"/>
    <property type="evidence" value="ECO:0007669"/>
    <property type="project" value="TreeGrafter"/>
</dbReference>
<dbReference type="PANTHER" id="PTHR15668">
    <property type="entry name" value="JM1 PROTEIN"/>
    <property type="match status" value="1"/>
</dbReference>
<evidence type="ECO:0000256" key="3">
    <source>
        <dbReference type="SAM" id="MobiDB-lite"/>
    </source>
</evidence>
<evidence type="ECO:0000259" key="5">
    <source>
        <dbReference type="Pfam" id="PF21674"/>
    </source>
</evidence>
<keyword evidence="7" id="KW-1185">Reference proteome</keyword>
<feature type="domain" description="CCDC22 coiled-coil" evidence="4">
    <location>
        <begin position="131"/>
        <end position="511"/>
    </location>
</feature>
<organism evidence="6 7">
    <name type="scientific">Morella rubra</name>
    <name type="common">Chinese bayberry</name>
    <dbReference type="NCBI Taxonomy" id="262757"/>
    <lineage>
        <taxon>Eukaryota</taxon>
        <taxon>Viridiplantae</taxon>
        <taxon>Streptophyta</taxon>
        <taxon>Embryophyta</taxon>
        <taxon>Tracheophyta</taxon>
        <taxon>Spermatophyta</taxon>
        <taxon>Magnoliopsida</taxon>
        <taxon>eudicotyledons</taxon>
        <taxon>Gunneridae</taxon>
        <taxon>Pentapetalae</taxon>
        <taxon>rosids</taxon>
        <taxon>fabids</taxon>
        <taxon>Fagales</taxon>
        <taxon>Myricaceae</taxon>
        <taxon>Morella</taxon>
    </lineage>
</organism>
<reference evidence="6 7" key="1">
    <citation type="journal article" date="2019" name="Plant Biotechnol. J.">
        <title>The red bayberry genome and genetic basis of sex determination.</title>
        <authorList>
            <person name="Jia H.M."/>
            <person name="Jia H.J."/>
            <person name="Cai Q.L."/>
            <person name="Wang Y."/>
            <person name="Zhao H.B."/>
            <person name="Yang W.F."/>
            <person name="Wang G.Y."/>
            <person name="Li Y.H."/>
            <person name="Zhan D.L."/>
            <person name="Shen Y.T."/>
            <person name="Niu Q.F."/>
            <person name="Chang L."/>
            <person name="Qiu J."/>
            <person name="Zhao L."/>
            <person name="Xie H.B."/>
            <person name="Fu W.Y."/>
            <person name="Jin J."/>
            <person name="Li X.W."/>
            <person name="Jiao Y."/>
            <person name="Zhou C.C."/>
            <person name="Tu T."/>
            <person name="Chai C.Y."/>
            <person name="Gao J.L."/>
            <person name="Fan L.J."/>
            <person name="van de Weg E."/>
            <person name="Wang J.Y."/>
            <person name="Gao Z.S."/>
        </authorList>
    </citation>
    <scope>NUCLEOTIDE SEQUENCE [LARGE SCALE GENOMIC DNA]</scope>
    <source>
        <tissue evidence="6">Leaves</tissue>
    </source>
</reference>
<feature type="compositionally biased region" description="Polar residues" evidence="3">
    <location>
        <begin position="211"/>
        <end position="223"/>
    </location>
</feature>
<feature type="region of interest" description="Disordered" evidence="3">
    <location>
        <begin position="114"/>
        <end position="148"/>
    </location>
</feature>
<evidence type="ECO:0000259" key="4">
    <source>
        <dbReference type="Pfam" id="PF05667"/>
    </source>
</evidence>
<protein>
    <recommendedName>
        <fullName evidence="8">Coiled-coil domain-containing protein 22</fullName>
    </recommendedName>
</protein>
<dbReference type="GO" id="GO:0097602">
    <property type="term" value="F:cullin family protein binding"/>
    <property type="evidence" value="ECO:0007669"/>
    <property type="project" value="TreeGrafter"/>
</dbReference>
<feature type="coiled-coil region" evidence="2">
    <location>
        <begin position="267"/>
        <end position="357"/>
    </location>
</feature>
<evidence type="ECO:0000313" key="6">
    <source>
        <dbReference type="EMBL" id="KAB1215070.1"/>
    </source>
</evidence>
<comment type="caution">
    <text evidence="6">The sequence shown here is derived from an EMBL/GenBank/DDBJ whole genome shotgun (WGS) entry which is preliminary data.</text>
</comment>
<dbReference type="InterPro" id="IPR048349">
    <property type="entry name" value="CCDC22_N"/>
</dbReference>